<evidence type="ECO:0000313" key="5">
    <source>
        <dbReference type="EMBL" id="GAA1607422.1"/>
    </source>
</evidence>
<feature type="compositionally biased region" description="Polar residues" evidence="1">
    <location>
        <begin position="354"/>
        <end position="376"/>
    </location>
</feature>
<feature type="region of interest" description="Disordered" evidence="1">
    <location>
        <begin position="329"/>
        <end position="378"/>
    </location>
</feature>
<dbReference type="NCBIfam" id="TIGR00996">
    <property type="entry name" value="Mtu_fam_mce"/>
    <property type="match status" value="1"/>
</dbReference>
<gene>
    <name evidence="5" type="ORF">GCM10009789_72260</name>
</gene>
<keyword evidence="6" id="KW-1185">Reference proteome</keyword>
<comment type="caution">
    <text evidence="5">The sequence shown here is derived from an EMBL/GenBank/DDBJ whole genome shotgun (WGS) entry which is preliminary data.</text>
</comment>
<dbReference type="InterPro" id="IPR003399">
    <property type="entry name" value="Mce/MlaD"/>
</dbReference>
<keyword evidence="2" id="KW-0812">Transmembrane</keyword>
<dbReference type="InterPro" id="IPR052336">
    <property type="entry name" value="MlaD_Phospholipid_Transporter"/>
</dbReference>
<feature type="domain" description="Mce/MlaD" evidence="3">
    <location>
        <begin position="39"/>
        <end position="113"/>
    </location>
</feature>
<evidence type="ECO:0000256" key="1">
    <source>
        <dbReference type="SAM" id="MobiDB-lite"/>
    </source>
</evidence>
<keyword evidence="2" id="KW-1133">Transmembrane helix</keyword>
<dbReference type="RefSeq" id="WP_344221230.1">
    <property type="nucleotide sequence ID" value="NZ_BAAAOS010000056.1"/>
</dbReference>
<evidence type="ECO:0000259" key="4">
    <source>
        <dbReference type="Pfam" id="PF11887"/>
    </source>
</evidence>
<dbReference type="InterPro" id="IPR005693">
    <property type="entry name" value="Mce"/>
</dbReference>
<name>A0ABP4QCX3_9ACTN</name>
<dbReference type="Proteomes" id="UP001500393">
    <property type="component" value="Unassembled WGS sequence"/>
</dbReference>
<dbReference type="EMBL" id="BAAAOS010000056">
    <property type="protein sequence ID" value="GAA1607422.1"/>
    <property type="molecule type" value="Genomic_DNA"/>
</dbReference>
<evidence type="ECO:0000259" key="3">
    <source>
        <dbReference type="Pfam" id="PF02470"/>
    </source>
</evidence>
<dbReference type="Pfam" id="PF11887">
    <property type="entry name" value="Mce4_CUP1"/>
    <property type="match status" value="1"/>
</dbReference>
<evidence type="ECO:0000313" key="6">
    <source>
        <dbReference type="Proteomes" id="UP001500393"/>
    </source>
</evidence>
<dbReference type="Pfam" id="PF02470">
    <property type="entry name" value="MlaD"/>
    <property type="match status" value="1"/>
</dbReference>
<dbReference type="PANTHER" id="PTHR33371:SF16">
    <property type="entry name" value="MCE-FAMILY PROTEIN MCE3F"/>
    <property type="match status" value="1"/>
</dbReference>
<reference evidence="6" key="1">
    <citation type="journal article" date="2019" name="Int. J. Syst. Evol. Microbiol.">
        <title>The Global Catalogue of Microorganisms (GCM) 10K type strain sequencing project: providing services to taxonomists for standard genome sequencing and annotation.</title>
        <authorList>
            <consortium name="The Broad Institute Genomics Platform"/>
            <consortium name="The Broad Institute Genome Sequencing Center for Infectious Disease"/>
            <person name="Wu L."/>
            <person name="Ma J."/>
        </authorList>
    </citation>
    <scope>NUCLEOTIDE SEQUENCE [LARGE SCALE GENOMIC DNA]</scope>
    <source>
        <strain evidence="6">JCM 14969</strain>
    </source>
</reference>
<dbReference type="InterPro" id="IPR024516">
    <property type="entry name" value="Mce_C"/>
</dbReference>
<protein>
    <submittedName>
        <fullName evidence="5">MlaD family protein</fullName>
    </submittedName>
</protein>
<sequence>MITRTVRLQLMVFLLITVIGVAYVGGKYAQIDKLLFDDDYTVSASFAESGGIFSGAEVTYRGQPVGRVGELELLPDGVEVDLDIDKKVKIPSDLLAVVANRSAIGEQYVDLQPRRDGGPYLKDRSKISRENTAIPIDTTELLLNLDQLVNSVDKNSLRTTVKELGDALRGRGTDLQKIIDSSGSLINDADANILQTIKLINDGNTVLATQVASGDAIKTWAKNLALLSDTLVSSDTNLRSVIDNGSAASQQVTALIQENRADIAVLLGNLLTVSEITAVRLDAVEQLLVVYPAVSMGGYVVPAKDPGTGHYDAHFGLVLGFSPPACRAGYNGTDKRVPQDTTNKPANTKAACTASPSSGTNVRGSQNKPAPSSRTANRVGYGVGYDPITGAAGGTGGMPELVLGSTGGQAEYLGKDSWKALILGPVTSK</sequence>
<organism evidence="5 6">
    <name type="scientific">Kribbella sancticallisti</name>
    <dbReference type="NCBI Taxonomy" id="460087"/>
    <lineage>
        <taxon>Bacteria</taxon>
        <taxon>Bacillati</taxon>
        <taxon>Actinomycetota</taxon>
        <taxon>Actinomycetes</taxon>
        <taxon>Propionibacteriales</taxon>
        <taxon>Kribbellaceae</taxon>
        <taxon>Kribbella</taxon>
    </lineage>
</organism>
<feature type="transmembrane region" description="Helical" evidence="2">
    <location>
        <begin position="6"/>
        <end position="25"/>
    </location>
</feature>
<dbReference type="PANTHER" id="PTHR33371">
    <property type="entry name" value="INTERMEMBRANE PHOSPHOLIPID TRANSPORT SYSTEM BINDING PROTEIN MLAD-RELATED"/>
    <property type="match status" value="1"/>
</dbReference>
<proteinExistence type="predicted"/>
<evidence type="ECO:0000256" key="2">
    <source>
        <dbReference type="SAM" id="Phobius"/>
    </source>
</evidence>
<keyword evidence="2" id="KW-0472">Membrane</keyword>
<accession>A0ABP4QCX3</accession>
<feature type="domain" description="Mammalian cell entry C-terminal" evidence="4">
    <location>
        <begin position="121"/>
        <end position="284"/>
    </location>
</feature>